<gene>
    <name evidence="1" type="ORF">GALL_440460</name>
</gene>
<accession>A0A1J5Q2T2</accession>
<name>A0A1J5Q2T2_9ZZZZ</name>
<organism evidence="1">
    <name type="scientific">mine drainage metagenome</name>
    <dbReference type="NCBI Taxonomy" id="410659"/>
    <lineage>
        <taxon>unclassified sequences</taxon>
        <taxon>metagenomes</taxon>
        <taxon>ecological metagenomes</taxon>
    </lineage>
</organism>
<dbReference type="AlphaFoldDB" id="A0A1J5Q2T2"/>
<dbReference type="EMBL" id="MLJW01002554">
    <property type="protein sequence ID" value="OIQ74303.1"/>
    <property type="molecule type" value="Genomic_DNA"/>
</dbReference>
<evidence type="ECO:0000313" key="1">
    <source>
        <dbReference type="EMBL" id="OIQ74303.1"/>
    </source>
</evidence>
<sequence length="198" mass="21768">MGDAFVDLGQGSGPILRTQEVVDHKLARLRGLWRRSDQGRSAVGQRFTRGLIAFAQRFLVLQGQQDRLDVGILGREFSRDGCVFLRIVEVRSLQRDFGQRAIAVYIVGVLFDEAQILAVGFMQVATVAQQLGIGGAGIVVGAVELEYIAEFDHRTINVAGFQQGKASKVVLLRALFGGITGDQGKRRCQQHQNENRTS</sequence>
<proteinExistence type="predicted"/>
<comment type="caution">
    <text evidence="1">The sequence shown here is derived from an EMBL/GenBank/DDBJ whole genome shotgun (WGS) entry which is preliminary data.</text>
</comment>
<reference evidence="1" key="1">
    <citation type="submission" date="2016-10" db="EMBL/GenBank/DDBJ databases">
        <title>Sequence of Gallionella enrichment culture.</title>
        <authorList>
            <person name="Poehlein A."/>
            <person name="Muehling M."/>
            <person name="Daniel R."/>
        </authorList>
    </citation>
    <scope>NUCLEOTIDE SEQUENCE</scope>
</reference>
<protein>
    <submittedName>
        <fullName evidence="1">Uncharacterized protein</fullName>
    </submittedName>
</protein>